<dbReference type="SFLD" id="SFLDG01129">
    <property type="entry name" value="C1.5:_HAD__Beta-PGM__Phosphata"/>
    <property type="match status" value="1"/>
</dbReference>
<reference evidence="1 2" key="1">
    <citation type="submission" date="2015-05" db="EMBL/GenBank/DDBJ databases">
        <title>Complete genome sequence of a sulfur-oxidizing gammaproteobacterium strain HA5.</title>
        <authorList>
            <person name="Miura A."/>
            <person name="Kojima H."/>
            <person name="Fukui M."/>
        </authorList>
    </citation>
    <scope>NUCLEOTIDE SEQUENCE [LARGE SCALE GENOMIC DNA]</scope>
    <source>
        <strain evidence="1 2">HA5</strain>
    </source>
</reference>
<dbReference type="InterPro" id="IPR006439">
    <property type="entry name" value="HAD-SF_hydro_IA"/>
</dbReference>
<sequence length="229" mass="24993">MKPRHELIIFDWDGTLMDSIAKIVRCFTAAVDDVGLPQPGEDATRHIIGLGLAEAVATLLPQADEVARTQVVERYREHFLHIDQTHMPLFPGVREGLESLAAQGYLLAVATGKARRGLERVLRDTGTTHLFVATRCADEAFSKPHPRMLEDILDQTGFNAGQALMVGDTTYDMQMARHAGMDGLAVTYGVHGRELLAEHGPLACLDSFSEVYAWLQQASRPSSAAAANS</sequence>
<evidence type="ECO:0000313" key="2">
    <source>
        <dbReference type="Proteomes" id="UP000243180"/>
    </source>
</evidence>
<dbReference type="OrthoDB" id="9782449at2"/>
<dbReference type="InterPro" id="IPR023198">
    <property type="entry name" value="PGP-like_dom2"/>
</dbReference>
<dbReference type="GO" id="GO:0006281">
    <property type="term" value="P:DNA repair"/>
    <property type="evidence" value="ECO:0007669"/>
    <property type="project" value="TreeGrafter"/>
</dbReference>
<dbReference type="SFLD" id="SFLDS00003">
    <property type="entry name" value="Haloacid_Dehalogenase"/>
    <property type="match status" value="1"/>
</dbReference>
<organism evidence="1 2">
    <name type="scientific">Sulfuricaulis limicola</name>
    <dbReference type="NCBI Taxonomy" id="1620215"/>
    <lineage>
        <taxon>Bacteria</taxon>
        <taxon>Pseudomonadati</taxon>
        <taxon>Pseudomonadota</taxon>
        <taxon>Gammaproteobacteria</taxon>
        <taxon>Acidiferrobacterales</taxon>
        <taxon>Acidiferrobacteraceae</taxon>
        <taxon>Sulfuricaulis</taxon>
    </lineage>
</organism>
<dbReference type="InParanoid" id="A0A1B4XFT9"/>
<dbReference type="NCBIfam" id="TIGR01549">
    <property type="entry name" value="HAD-SF-IA-v1"/>
    <property type="match status" value="1"/>
</dbReference>
<keyword evidence="1" id="KW-0378">Hydrolase</keyword>
<dbReference type="GO" id="GO:0008967">
    <property type="term" value="F:phosphoglycolate phosphatase activity"/>
    <property type="evidence" value="ECO:0007669"/>
    <property type="project" value="TreeGrafter"/>
</dbReference>
<evidence type="ECO:0000313" key="1">
    <source>
        <dbReference type="EMBL" id="BAV33670.1"/>
    </source>
</evidence>
<dbReference type="InterPro" id="IPR036412">
    <property type="entry name" value="HAD-like_sf"/>
</dbReference>
<protein>
    <submittedName>
        <fullName evidence="1">HAD family hydrolase</fullName>
    </submittedName>
</protein>
<dbReference type="Gene3D" id="3.40.50.1000">
    <property type="entry name" value="HAD superfamily/HAD-like"/>
    <property type="match status" value="1"/>
</dbReference>
<dbReference type="GO" id="GO:0005829">
    <property type="term" value="C:cytosol"/>
    <property type="evidence" value="ECO:0007669"/>
    <property type="project" value="TreeGrafter"/>
</dbReference>
<accession>A0A1B4XFT9</accession>
<dbReference type="EMBL" id="AP014879">
    <property type="protein sequence ID" value="BAV33670.1"/>
    <property type="molecule type" value="Genomic_DNA"/>
</dbReference>
<dbReference type="SUPFAM" id="SSF56784">
    <property type="entry name" value="HAD-like"/>
    <property type="match status" value="1"/>
</dbReference>
<dbReference type="Pfam" id="PF13419">
    <property type="entry name" value="HAD_2"/>
    <property type="match status" value="1"/>
</dbReference>
<dbReference type="RefSeq" id="WP_096360501.1">
    <property type="nucleotide sequence ID" value="NZ_AP014879.1"/>
</dbReference>
<dbReference type="KEGG" id="slim:SCL_1359"/>
<proteinExistence type="predicted"/>
<dbReference type="InterPro" id="IPR023214">
    <property type="entry name" value="HAD_sf"/>
</dbReference>
<dbReference type="InterPro" id="IPR050155">
    <property type="entry name" value="HAD-like_hydrolase_sf"/>
</dbReference>
<dbReference type="AlphaFoldDB" id="A0A1B4XFT9"/>
<dbReference type="SFLD" id="SFLDG01135">
    <property type="entry name" value="C1.5.6:_HAD__Beta-PGM__Phospha"/>
    <property type="match status" value="1"/>
</dbReference>
<keyword evidence="2" id="KW-1185">Reference proteome</keyword>
<dbReference type="Gene3D" id="1.10.150.240">
    <property type="entry name" value="Putative phosphatase, domain 2"/>
    <property type="match status" value="1"/>
</dbReference>
<dbReference type="PANTHER" id="PTHR43434:SF24">
    <property type="entry name" value="HYDROLASE-RELATED"/>
    <property type="match status" value="1"/>
</dbReference>
<dbReference type="InterPro" id="IPR041492">
    <property type="entry name" value="HAD_2"/>
</dbReference>
<dbReference type="InterPro" id="IPR006549">
    <property type="entry name" value="HAD-SF_hydro_IIIA"/>
</dbReference>
<dbReference type="NCBIfam" id="TIGR01662">
    <property type="entry name" value="HAD-SF-IIIA"/>
    <property type="match status" value="1"/>
</dbReference>
<name>A0A1B4XFT9_9GAMM</name>
<dbReference type="Proteomes" id="UP000243180">
    <property type="component" value="Chromosome"/>
</dbReference>
<dbReference type="PANTHER" id="PTHR43434">
    <property type="entry name" value="PHOSPHOGLYCOLATE PHOSPHATASE"/>
    <property type="match status" value="1"/>
</dbReference>
<gene>
    <name evidence="1" type="ORF">SCL_1359</name>
</gene>